<evidence type="ECO:0000256" key="1">
    <source>
        <dbReference type="SAM" id="Phobius"/>
    </source>
</evidence>
<comment type="caution">
    <text evidence="2">The sequence shown here is derived from an EMBL/GenBank/DDBJ whole genome shotgun (WGS) entry which is preliminary data.</text>
</comment>
<reference evidence="2" key="1">
    <citation type="submission" date="2024-01" db="EMBL/GenBank/DDBJ databases">
        <authorList>
            <person name="Webb A."/>
        </authorList>
    </citation>
    <scope>NUCLEOTIDE SEQUENCE</scope>
    <source>
        <strain evidence="2">Pm1</strain>
    </source>
</reference>
<name>A0AAV1T246_9STRA</name>
<evidence type="ECO:0000313" key="2">
    <source>
        <dbReference type="EMBL" id="CAK7898766.1"/>
    </source>
</evidence>
<gene>
    <name evidence="2" type="ORF">PM001_LOCUS1729</name>
</gene>
<keyword evidence="1" id="KW-0812">Transmembrane</keyword>
<dbReference type="Proteomes" id="UP001162060">
    <property type="component" value="Unassembled WGS sequence"/>
</dbReference>
<dbReference type="AlphaFoldDB" id="A0AAV1T246"/>
<feature type="transmembrane region" description="Helical" evidence="1">
    <location>
        <begin position="134"/>
        <end position="154"/>
    </location>
</feature>
<organism evidence="2 3">
    <name type="scientific">Peronospora matthiolae</name>
    <dbReference type="NCBI Taxonomy" id="2874970"/>
    <lineage>
        <taxon>Eukaryota</taxon>
        <taxon>Sar</taxon>
        <taxon>Stramenopiles</taxon>
        <taxon>Oomycota</taxon>
        <taxon>Peronosporomycetes</taxon>
        <taxon>Peronosporales</taxon>
        <taxon>Peronosporaceae</taxon>
        <taxon>Peronospora</taxon>
    </lineage>
</organism>
<protein>
    <submittedName>
        <fullName evidence="2">Uncharacterized protein</fullName>
    </submittedName>
</protein>
<evidence type="ECO:0000313" key="3">
    <source>
        <dbReference type="Proteomes" id="UP001162060"/>
    </source>
</evidence>
<proteinExistence type="predicted"/>
<keyword evidence="1" id="KW-0472">Membrane</keyword>
<dbReference type="EMBL" id="CAKLBY020000016">
    <property type="protein sequence ID" value="CAK7898766.1"/>
    <property type="molecule type" value="Genomic_DNA"/>
</dbReference>
<keyword evidence="1" id="KW-1133">Transmembrane helix</keyword>
<sequence>MSLNEHDVVLSGLMDMEETPPPTRPLPVSKALNLQQTEVVAKRNQSKYDFVKVRVWVEDHVYVLSRYLLCRALVSAKINSRTRYRPEQFEDFLYKTMLVFGYGEPRSRVTGCVQDADMKQLPSRHLMLDANDKWLLLFIGTFSASFFIAIGSAAHHAGEELPVLENPP</sequence>
<accession>A0AAV1T246</accession>